<dbReference type="AlphaFoldDB" id="A0A0N4WTN2"/>
<evidence type="ECO:0000313" key="3">
    <source>
        <dbReference type="Proteomes" id="UP000268014"/>
    </source>
</evidence>
<dbReference type="WBParaSite" id="HPLM_0001496001-mRNA-1">
    <property type="protein sequence ID" value="HPLM_0001496001-mRNA-1"/>
    <property type="gene ID" value="HPLM_0001496001"/>
</dbReference>
<reference evidence="2 3" key="2">
    <citation type="submission" date="2018-11" db="EMBL/GenBank/DDBJ databases">
        <authorList>
            <consortium name="Pathogen Informatics"/>
        </authorList>
    </citation>
    <scope>NUCLEOTIDE SEQUENCE [LARGE SCALE GENOMIC DNA]</scope>
    <source>
        <strain evidence="2 3">MHpl1</strain>
    </source>
</reference>
<organism evidence="4">
    <name type="scientific">Haemonchus placei</name>
    <name type="common">Barber's pole worm</name>
    <dbReference type="NCBI Taxonomy" id="6290"/>
    <lineage>
        <taxon>Eukaryota</taxon>
        <taxon>Metazoa</taxon>
        <taxon>Ecdysozoa</taxon>
        <taxon>Nematoda</taxon>
        <taxon>Chromadorea</taxon>
        <taxon>Rhabditida</taxon>
        <taxon>Rhabditina</taxon>
        <taxon>Rhabditomorpha</taxon>
        <taxon>Strongyloidea</taxon>
        <taxon>Trichostrongylidae</taxon>
        <taxon>Haemonchus</taxon>
    </lineage>
</organism>
<keyword evidence="3" id="KW-1185">Reference proteome</keyword>
<reference evidence="4" key="1">
    <citation type="submission" date="2017-02" db="UniProtKB">
        <authorList>
            <consortium name="WormBaseParasite"/>
        </authorList>
    </citation>
    <scope>IDENTIFICATION</scope>
</reference>
<dbReference type="OrthoDB" id="5849700at2759"/>
<sequence>MRLIFITVQNTSEPLALDFQEAPTRAPSVNSLSGFSSDSAASTATQSPGDWQHNWKMQTMHHDMEHRLMDSSIQNPLEERELGDLEAAQRIADEVNRRVALLNDKQRCEAIFGGKYSEVSQYYNDIFHDEQLGIRRNTKQSKRLKAEAKKLLDSVLSAENSALDLQVADYIFNELLRMAPEYAEDPYDGLVEANLILLK</sequence>
<dbReference type="Proteomes" id="UP000268014">
    <property type="component" value="Unassembled WGS sequence"/>
</dbReference>
<feature type="compositionally biased region" description="Low complexity" evidence="1">
    <location>
        <begin position="31"/>
        <end position="47"/>
    </location>
</feature>
<feature type="region of interest" description="Disordered" evidence="1">
    <location>
        <begin position="28"/>
        <end position="52"/>
    </location>
</feature>
<protein>
    <submittedName>
        <fullName evidence="4">NR LBD domain-containing protein</fullName>
    </submittedName>
</protein>
<evidence type="ECO:0000256" key="1">
    <source>
        <dbReference type="SAM" id="MobiDB-lite"/>
    </source>
</evidence>
<evidence type="ECO:0000313" key="2">
    <source>
        <dbReference type="EMBL" id="VDO54838.1"/>
    </source>
</evidence>
<accession>A0A0N4WTN2</accession>
<dbReference type="EMBL" id="UZAF01018774">
    <property type="protein sequence ID" value="VDO54838.1"/>
    <property type="molecule type" value="Genomic_DNA"/>
</dbReference>
<proteinExistence type="predicted"/>
<gene>
    <name evidence="2" type="ORF">HPLM_LOCUS14952</name>
</gene>
<evidence type="ECO:0000313" key="4">
    <source>
        <dbReference type="WBParaSite" id="HPLM_0001496001-mRNA-1"/>
    </source>
</evidence>
<name>A0A0N4WTN2_HAEPC</name>